<evidence type="ECO:0000313" key="3">
    <source>
        <dbReference type="EMBL" id="KAF0315034.1"/>
    </source>
</evidence>
<name>A0A8H3VU74_9PEZI</name>
<evidence type="ECO:0000256" key="1">
    <source>
        <dbReference type="SAM" id="MobiDB-lite"/>
    </source>
</evidence>
<gene>
    <name evidence="3" type="ORF">GQ607_017738</name>
</gene>
<evidence type="ECO:0000256" key="2">
    <source>
        <dbReference type="SAM" id="Phobius"/>
    </source>
</evidence>
<feature type="compositionally biased region" description="Polar residues" evidence="1">
    <location>
        <begin position="19"/>
        <end position="28"/>
    </location>
</feature>
<dbReference type="AlphaFoldDB" id="A0A8H3VU74"/>
<keyword evidence="2" id="KW-0812">Transmembrane</keyword>
<reference evidence="3 4" key="1">
    <citation type="submission" date="2019-12" db="EMBL/GenBank/DDBJ databases">
        <title>A genome sequence resource for the geographically widespread anthracnose pathogen Colletotrichum asianum.</title>
        <authorList>
            <person name="Meng Y."/>
        </authorList>
    </citation>
    <scope>NUCLEOTIDE SEQUENCE [LARGE SCALE GENOMIC DNA]</scope>
    <source>
        <strain evidence="3 4">ICMP 18580</strain>
    </source>
</reference>
<feature type="transmembrane region" description="Helical" evidence="2">
    <location>
        <begin position="212"/>
        <end position="232"/>
    </location>
</feature>
<keyword evidence="2" id="KW-0472">Membrane</keyword>
<dbReference type="Proteomes" id="UP000434172">
    <property type="component" value="Unassembled WGS sequence"/>
</dbReference>
<protein>
    <submittedName>
        <fullName evidence="3">Uncharacterized protein</fullName>
    </submittedName>
</protein>
<keyword evidence="2" id="KW-1133">Transmembrane helix</keyword>
<dbReference type="EMBL" id="WOWK01000244">
    <property type="protein sequence ID" value="KAF0315034.1"/>
    <property type="molecule type" value="Genomic_DNA"/>
</dbReference>
<proteinExistence type="predicted"/>
<feature type="region of interest" description="Disordered" evidence="1">
    <location>
        <begin position="1"/>
        <end position="35"/>
    </location>
</feature>
<accession>A0A8H3VU74</accession>
<evidence type="ECO:0000313" key="4">
    <source>
        <dbReference type="Proteomes" id="UP000434172"/>
    </source>
</evidence>
<sequence>MSNPAEYTDDVDSCLMASDSGSEFSRTGSETDHSSLPFSALRLSVKRAPSRPPLQIELCFHNDWPDSSADSIITVHFGAKESASGKPYIRVDQLDRDTYNVTASNLSPSPGGRDLRRNSDEFQTHDALANMKGQGASQDTHPGEDSPTEPQINFRVSIGCIGLYPGGDSVVDFFSPDRRVGLCRLIVCMVSSVWPTISEFTARACMYVRQRLSLYLCLLALLGGLSALTFAARNGILGWIPGWTTAELATLDLFQTNNRLELITASVPRAVLLGDPRFDWVIDDFGPLFASSDNQQNLTVPPPDQSCRSSHGLYVPEAYFVRDLAAALPMLCLHLGQIADHGPTSFRFTSGSSTQFRWATQGSSFLSPHDALPTIEPGCNPFPPESSEPTARPGSPYLIKDVDPGLVKLSDNIHRLTGALKTTNSRIKADLQNAWLARGSQRLRVAMSGQLKVQRAQMNSSYGGADRSRLARIRVALERNGDWVRNAANVPLSTTVNIVSSETTQPHVFRGNPGSNKKLQYDTTGVPEHFKSPWVKYMSARSQTSARIRPTASITRDETFHDIQDRPLRRQFSQAQLFNHTAQDLLALLMRVVELRSADLDSVEKQHDDSRHGNDVIAYADLLDSTVAAVWELLDRASQVERSFPYHPGSGRYQVDISWLQSDISGVHKITPFLRHVALPRLVIMGCRARHGAELVQ</sequence>
<dbReference type="OrthoDB" id="5102246at2759"/>
<organism evidence="3 4">
    <name type="scientific">Colletotrichum asianum</name>
    <dbReference type="NCBI Taxonomy" id="702518"/>
    <lineage>
        <taxon>Eukaryota</taxon>
        <taxon>Fungi</taxon>
        <taxon>Dikarya</taxon>
        <taxon>Ascomycota</taxon>
        <taxon>Pezizomycotina</taxon>
        <taxon>Sordariomycetes</taxon>
        <taxon>Hypocreomycetidae</taxon>
        <taxon>Glomerellales</taxon>
        <taxon>Glomerellaceae</taxon>
        <taxon>Colletotrichum</taxon>
        <taxon>Colletotrichum gloeosporioides species complex</taxon>
    </lineage>
</organism>
<comment type="caution">
    <text evidence="3">The sequence shown here is derived from an EMBL/GenBank/DDBJ whole genome shotgun (WGS) entry which is preliminary data.</text>
</comment>
<keyword evidence="4" id="KW-1185">Reference proteome</keyword>